<dbReference type="Pfam" id="PF05235">
    <property type="entry name" value="CHAD"/>
    <property type="match status" value="1"/>
</dbReference>
<dbReference type="Gene3D" id="1.40.20.10">
    <property type="entry name" value="CHAD domain"/>
    <property type="match status" value="1"/>
</dbReference>
<organism evidence="2 3">
    <name type="scientific">Pseudoxanthomonas mexicana</name>
    <dbReference type="NCBI Taxonomy" id="128785"/>
    <lineage>
        <taxon>Bacteria</taxon>
        <taxon>Pseudomonadati</taxon>
        <taxon>Pseudomonadota</taxon>
        <taxon>Gammaproteobacteria</taxon>
        <taxon>Lysobacterales</taxon>
        <taxon>Lysobacteraceae</taxon>
        <taxon>Pseudoxanthomonas</taxon>
    </lineage>
</organism>
<gene>
    <name evidence="2" type="ORF">IAE60_04885</name>
</gene>
<evidence type="ECO:0000313" key="2">
    <source>
        <dbReference type="EMBL" id="QNN78766.1"/>
    </source>
</evidence>
<evidence type="ECO:0000259" key="1">
    <source>
        <dbReference type="PROSITE" id="PS51708"/>
    </source>
</evidence>
<proteinExistence type="predicted"/>
<dbReference type="PROSITE" id="PS51708">
    <property type="entry name" value="CHAD"/>
    <property type="match status" value="1"/>
</dbReference>
<dbReference type="InterPro" id="IPR038186">
    <property type="entry name" value="CHAD_dom_sf"/>
</dbReference>
<accession>A0A7G9TF91</accession>
<dbReference type="GeneID" id="81470290"/>
<dbReference type="InterPro" id="IPR007899">
    <property type="entry name" value="CHAD_dom"/>
</dbReference>
<dbReference type="RefSeq" id="WP_187574083.1">
    <property type="nucleotide sequence ID" value="NZ_CP060731.1"/>
</dbReference>
<dbReference type="PANTHER" id="PTHR39339:SF1">
    <property type="entry name" value="CHAD DOMAIN-CONTAINING PROTEIN"/>
    <property type="match status" value="1"/>
</dbReference>
<protein>
    <submittedName>
        <fullName evidence="2">CHAD domain-containing protein</fullName>
    </submittedName>
</protein>
<dbReference type="AlphaFoldDB" id="A0A7G9TF91"/>
<feature type="domain" description="CHAD" evidence="1">
    <location>
        <begin position="5"/>
        <end position="272"/>
    </location>
</feature>
<dbReference type="EMBL" id="CP060731">
    <property type="protein sequence ID" value="QNN78766.1"/>
    <property type="molecule type" value="Genomic_DNA"/>
</dbReference>
<dbReference type="Proteomes" id="UP000515838">
    <property type="component" value="Chromosome"/>
</dbReference>
<dbReference type="PANTHER" id="PTHR39339">
    <property type="entry name" value="SLR1444 PROTEIN"/>
    <property type="match status" value="1"/>
</dbReference>
<name>A0A7G9TF91_PSEMX</name>
<dbReference type="SMART" id="SM00880">
    <property type="entry name" value="CHAD"/>
    <property type="match status" value="1"/>
</dbReference>
<evidence type="ECO:0000313" key="3">
    <source>
        <dbReference type="Proteomes" id="UP000515838"/>
    </source>
</evidence>
<reference evidence="2 3" key="1">
    <citation type="submission" date="2020-08" db="EMBL/GenBank/DDBJ databases">
        <title>Streptomycin Non-resistant strain, P. mexicana.</title>
        <authorList>
            <person name="Ganesh-Kumar S."/>
            <person name="Zhe T."/>
            <person name="Yu Z."/>
            <person name="Min Y."/>
        </authorList>
    </citation>
    <scope>NUCLEOTIDE SEQUENCE [LARGE SCALE GENOMIC DNA]</scope>
    <source>
        <strain evidence="2 3">GTZY2</strain>
    </source>
</reference>
<sequence>MSHRVASLRTGERAALLAAEEACALATALAIAPHDPTGVHEARKSLRRLRSLLALVRDALGKEAVDAIDDELLAMTRDLSALRDGQVVQDVARLLAREATDPGERENWQALLPALAGRHEQVLAAALCEDPGFMRRQAQAHRQAEHLRQLPWQRLKAGDLRHALARSERRQARAQAKAMASGQVDDLHDWRRKSRRLRMQLSALRKLQVAPRGKAARLPPRFISQLVDQLGALQDLVLLHRALEALEPAHARAKRIVPRSRVRTASPIQPLA</sequence>